<evidence type="ECO:0000259" key="1">
    <source>
        <dbReference type="PROSITE" id="PS51186"/>
    </source>
</evidence>
<evidence type="ECO:0000313" key="2">
    <source>
        <dbReference type="EMBL" id="CNE14535.1"/>
    </source>
</evidence>
<dbReference type="Gene3D" id="3.40.630.30">
    <property type="match status" value="1"/>
</dbReference>
<organism evidence="3 5">
    <name type="scientific">Yersinia nurmii</name>
    <dbReference type="NCBI Taxonomy" id="685706"/>
    <lineage>
        <taxon>Bacteria</taxon>
        <taxon>Pseudomonadati</taxon>
        <taxon>Pseudomonadota</taxon>
        <taxon>Gammaproteobacteria</taxon>
        <taxon>Enterobacterales</taxon>
        <taxon>Yersiniaceae</taxon>
        <taxon>Yersinia</taxon>
    </lineage>
</organism>
<reference evidence="2 4" key="1">
    <citation type="submission" date="2015-03" db="EMBL/GenBank/DDBJ databases">
        <authorList>
            <consortium name="Pathogen Informatics"/>
            <person name="Murphy D."/>
        </authorList>
    </citation>
    <scope>NUCLEOTIDE SEQUENCE [LARGE SCALE GENOMIC DNA]</scope>
    <source>
        <strain evidence="4">type strain: CIP110231</strain>
        <strain evidence="2">Type strain: CIP110231</strain>
    </source>
</reference>
<dbReference type="EC" id="2.3.1.-" evidence="2"/>
<evidence type="ECO:0000313" key="4">
    <source>
        <dbReference type="Proteomes" id="UP000040578"/>
    </source>
</evidence>
<dbReference type="SUPFAM" id="SSF55729">
    <property type="entry name" value="Acyl-CoA N-acyltransferases (Nat)"/>
    <property type="match status" value="1"/>
</dbReference>
<dbReference type="PANTHER" id="PTHR43792">
    <property type="entry name" value="GNAT FAMILY, PUTATIVE (AFU_ORTHOLOGUE AFUA_3G00765)-RELATED-RELATED"/>
    <property type="match status" value="1"/>
</dbReference>
<keyword evidence="3" id="KW-0808">Transferase</keyword>
<comment type="caution">
    <text evidence="3">The sequence shown here is derived from an EMBL/GenBank/DDBJ whole genome shotgun (WGS) entry which is preliminary data.</text>
</comment>
<dbReference type="PANTHER" id="PTHR43792:SF9">
    <property type="entry name" value="RIBOSOMAL-PROTEIN-ALANINE ACETYLTRANSFERASE"/>
    <property type="match status" value="1"/>
</dbReference>
<evidence type="ECO:0000313" key="3">
    <source>
        <dbReference type="EMBL" id="MDN0087054.1"/>
    </source>
</evidence>
<dbReference type="EMBL" id="JAUEHU010000005">
    <property type="protein sequence ID" value="MDN0087054.1"/>
    <property type="molecule type" value="Genomic_DNA"/>
</dbReference>
<dbReference type="EMBL" id="CPYD01000002">
    <property type="protein sequence ID" value="CNE14535.1"/>
    <property type="molecule type" value="Genomic_DNA"/>
</dbReference>
<dbReference type="RefSeq" id="WP_049597072.1">
    <property type="nucleotide sequence ID" value="NZ_CPYD01000002.1"/>
</dbReference>
<protein>
    <submittedName>
        <fullName evidence="2">Acetyltransferase</fullName>
        <ecNumber evidence="2">2.3.1.-</ecNumber>
    </submittedName>
    <submittedName>
        <fullName evidence="3">GNAT family protein</fullName>
        <ecNumber evidence="3">2.-.-.-</ecNumber>
    </submittedName>
</protein>
<dbReference type="AlphaFoldDB" id="A0AAW7K6D8"/>
<dbReference type="InterPro" id="IPR000182">
    <property type="entry name" value="GNAT_dom"/>
</dbReference>
<proteinExistence type="predicted"/>
<dbReference type="GO" id="GO:0005737">
    <property type="term" value="C:cytoplasm"/>
    <property type="evidence" value="ECO:0007669"/>
    <property type="project" value="TreeGrafter"/>
</dbReference>
<keyword evidence="4" id="KW-1185">Reference proteome</keyword>
<dbReference type="PROSITE" id="PS51186">
    <property type="entry name" value="GNAT"/>
    <property type="match status" value="1"/>
</dbReference>
<gene>
    <name evidence="2" type="primary">ydaF_2</name>
    <name evidence="2" type="ORF">ERS137967_00871</name>
    <name evidence="3" type="ORF">QVN42_06530</name>
</gene>
<name>A0AAW7K6D8_9GAMM</name>
<reference evidence="3" key="2">
    <citation type="submission" date="2023-06" db="EMBL/GenBank/DDBJ databases">
        <authorList>
            <person name="Polev D.E."/>
            <person name="Saitova A.T."/>
            <person name="Bogumilchik E.A."/>
            <person name="Kokorina G.I."/>
            <person name="Voskresenskaia E.A."/>
        </authorList>
    </citation>
    <scope>NUCLEOTIDE SEQUENCE</scope>
    <source>
        <strain evidence="3">2145 StPb PI</strain>
    </source>
</reference>
<dbReference type="Proteomes" id="UP000040578">
    <property type="component" value="Unassembled WGS sequence"/>
</dbReference>
<dbReference type="GO" id="GO:0008999">
    <property type="term" value="F:protein-N-terminal-alanine acetyltransferase activity"/>
    <property type="evidence" value="ECO:0007669"/>
    <property type="project" value="TreeGrafter"/>
</dbReference>
<dbReference type="Proteomes" id="UP001167864">
    <property type="component" value="Unassembled WGS sequence"/>
</dbReference>
<feature type="domain" description="N-acetyltransferase" evidence="1">
    <location>
        <begin position="10"/>
        <end position="170"/>
    </location>
</feature>
<keyword evidence="2" id="KW-0012">Acyltransferase</keyword>
<dbReference type="EC" id="2.-.-.-" evidence="3"/>
<accession>A0AAW7K6D8</accession>
<dbReference type="InterPro" id="IPR051531">
    <property type="entry name" value="N-acetyltransferase"/>
</dbReference>
<dbReference type="Pfam" id="PF13302">
    <property type="entry name" value="Acetyltransf_3"/>
    <property type="match status" value="1"/>
</dbReference>
<dbReference type="InterPro" id="IPR016181">
    <property type="entry name" value="Acyl_CoA_acyltransferase"/>
</dbReference>
<evidence type="ECO:0000313" key="5">
    <source>
        <dbReference type="Proteomes" id="UP001167864"/>
    </source>
</evidence>
<sequence>MFPPLKTQRCRLRKIRPSDITQVFAALSDPAVITHYGVAYSSLAATQIQMDWFSNIYAQQSGIWWGICIAGNDREIIGACGFNQWDHDVHSLELGYWLLPGYWGQGLTRECVNIISSHAFTEMGVHRIEAVVEPENRASWRLLEKCGFHHEGTRRECEIKDGRFISLKIYSRLATDEYPVGLP</sequence>